<dbReference type="NCBIfam" id="TIGR00115">
    <property type="entry name" value="tig"/>
    <property type="match status" value="1"/>
</dbReference>
<organism evidence="2 3">
    <name type="scientific">Lacibacter luteus</name>
    <dbReference type="NCBI Taxonomy" id="2508719"/>
    <lineage>
        <taxon>Bacteria</taxon>
        <taxon>Pseudomonadati</taxon>
        <taxon>Bacteroidota</taxon>
        <taxon>Chitinophagia</taxon>
        <taxon>Chitinophagales</taxon>
        <taxon>Chitinophagaceae</taxon>
        <taxon>Lacibacter</taxon>
    </lineage>
</organism>
<keyword evidence="2" id="KW-0413">Isomerase</keyword>
<feature type="domain" description="Trigger factor ribosome-binding bacterial" evidence="1">
    <location>
        <begin position="4"/>
        <end position="149"/>
    </location>
</feature>
<dbReference type="InterPro" id="IPR027304">
    <property type="entry name" value="Trigger_fact/SurA_dom_sf"/>
</dbReference>
<dbReference type="PIRSF" id="PIRSF003095">
    <property type="entry name" value="Trigger_factor"/>
    <property type="match status" value="1"/>
</dbReference>
<dbReference type="SUPFAM" id="SSF109998">
    <property type="entry name" value="Triger factor/SurA peptide-binding domain-like"/>
    <property type="match status" value="1"/>
</dbReference>
<dbReference type="GO" id="GO:0003755">
    <property type="term" value="F:peptidyl-prolyl cis-trans isomerase activity"/>
    <property type="evidence" value="ECO:0007669"/>
    <property type="project" value="UniProtKB-EC"/>
</dbReference>
<comment type="caution">
    <text evidence="2">The sequence shown here is derived from an EMBL/GenBank/DDBJ whole genome shotgun (WGS) entry which is preliminary data.</text>
</comment>
<dbReference type="GO" id="GO:0043022">
    <property type="term" value="F:ribosome binding"/>
    <property type="evidence" value="ECO:0007669"/>
    <property type="project" value="TreeGrafter"/>
</dbReference>
<evidence type="ECO:0000259" key="1">
    <source>
        <dbReference type="Pfam" id="PF05697"/>
    </source>
</evidence>
<dbReference type="RefSeq" id="WP_129132317.1">
    <property type="nucleotide sequence ID" value="NZ_SDHW01000006.1"/>
</dbReference>
<dbReference type="Proteomes" id="UP000290204">
    <property type="component" value="Unassembled WGS sequence"/>
</dbReference>
<dbReference type="Pfam" id="PF05697">
    <property type="entry name" value="Trigger_N"/>
    <property type="match status" value="1"/>
</dbReference>
<gene>
    <name evidence="2" type="primary">tig</name>
    <name evidence="2" type="ORF">ESA94_17945</name>
</gene>
<dbReference type="OrthoDB" id="9767721at2"/>
<accession>A0A4Q1CF53</accession>
<proteinExistence type="predicted"/>
<protein>
    <submittedName>
        <fullName evidence="2">Trigger factor</fullName>
        <ecNumber evidence="2">5.2.1.8</ecNumber>
    </submittedName>
</protein>
<dbReference type="SUPFAM" id="SSF102735">
    <property type="entry name" value="Trigger factor ribosome-binding domain"/>
    <property type="match status" value="1"/>
</dbReference>
<keyword evidence="3" id="KW-1185">Reference proteome</keyword>
<dbReference type="Gene3D" id="3.30.70.1050">
    <property type="entry name" value="Trigger factor ribosome-binding domain"/>
    <property type="match status" value="1"/>
</dbReference>
<dbReference type="GO" id="GO:0043335">
    <property type="term" value="P:protein unfolding"/>
    <property type="evidence" value="ECO:0007669"/>
    <property type="project" value="TreeGrafter"/>
</dbReference>
<dbReference type="EC" id="5.2.1.8" evidence="2"/>
<sequence length="457" mass="52677">MATVTRENIGLLNDKLTVKITKEEYFPAFEKTLKTYSKQANIPGFRKGMVPAGMVKKMYGPGIFNEEVIRNIEKGLNDYLVNEKLEIFAQPLPLANTEFKPNMDQPADYSFDFEIGLKPGFEIDLAKVKAPFYKVKATAEMVNDEIERLQNRFGKMTEPETVNSDDNVLNLTFEESDAQGTVVEGGIKKDNSLLVKYFTSAYRTQLQGKKKDDTIVITLADAFEEKERNWVVSDLGLKDAAEAEGKFFKLTITKVGLIEKRELNEEFFKEALPGKDITTEADFRAAIEADIQLYWDRQSSNQIQHHLYHVMLDDTKMELPEGFLKKWLATSGEKPKTTDEVEAEFPTFNNQLRWTLITDKIITENKLDVTQEELKESMRQQVLSYFGSMSLGDGNLEWLDQYVDGLLKDEQQVDQTYRRLVTEKVFVWAEGQVKKDEKEISSEEFIKMNEEHQHHHH</sequence>
<dbReference type="InterPro" id="IPR008881">
    <property type="entry name" value="Trigger_fac_ribosome-bd_bac"/>
</dbReference>
<dbReference type="Gene3D" id="1.10.3120.10">
    <property type="entry name" value="Trigger factor, C-terminal domain"/>
    <property type="match status" value="1"/>
</dbReference>
<dbReference type="GO" id="GO:0051083">
    <property type="term" value="P:'de novo' cotranslational protein folding"/>
    <property type="evidence" value="ECO:0007669"/>
    <property type="project" value="TreeGrafter"/>
</dbReference>
<reference evidence="2 3" key="1">
    <citation type="submission" date="2019-01" db="EMBL/GenBank/DDBJ databases">
        <title>Lacibacter sp. strain TTM-7.</title>
        <authorList>
            <person name="Chen W.-M."/>
        </authorList>
    </citation>
    <scope>NUCLEOTIDE SEQUENCE [LARGE SCALE GENOMIC DNA]</scope>
    <source>
        <strain evidence="2 3">TTM-7</strain>
    </source>
</reference>
<evidence type="ECO:0000313" key="3">
    <source>
        <dbReference type="Proteomes" id="UP000290204"/>
    </source>
</evidence>
<name>A0A4Q1CF53_9BACT</name>
<dbReference type="PANTHER" id="PTHR30560:SF3">
    <property type="entry name" value="TRIGGER FACTOR-LIKE PROTEIN TIG, CHLOROPLASTIC"/>
    <property type="match status" value="1"/>
</dbReference>
<dbReference type="GO" id="GO:0044183">
    <property type="term" value="F:protein folding chaperone"/>
    <property type="evidence" value="ECO:0007669"/>
    <property type="project" value="TreeGrafter"/>
</dbReference>
<dbReference type="InterPro" id="IPR005215">
    <property type="entry name" value="Trig_fac"/>
</dbReference>
<dbReference type="GO" id="GO:0015031">
    <property type="term" value="P:protein transport"/>
    <property type="evidence" value="ECO:0007669"/>
    <property type="project" value="InterPro"/>
</dbReference>
<evidence type="ECO:0000313" key="2">
    <source>
        <dbReference type="EMBL" id="RXK58516.1"/>
    </source>
</evidence>
<dbReference type="InterPro" id="IPR036611">
    <property type="entry name" value="Trigger_fac_ribosome-bd_sf"/>
</dbReference>
<dbReference type="PANTHER" id="PTHR30560">
    <property type="entry name" value="TRIGGER FACTOR CHAPERONE AND PEPTIDYL-PROLYL CIS/TRANS ISOMERASE"/>
    <property type="match status" value="1"/>
</dbReference>
<dbReference type="InterPro" id="IPR037041">
    <property type="entry name" value="Trigger_fac_C_sf"/>
</dbReference>
<dbReference type="AlphaFoldDB" id="A0A4Q1CF53"/>
<dbReference type="EMBL" id="SDHW01000006">
    <property type="protein sequence ID" value="RXK58516.1"/>
    <property type="molecule type" value="Genomic_DNA"/>
</dbReference>